<name>A0A9I9E341_CUCME</name>
<proteinExistence type="predicted"/>
<dbReference type="EnsemblPlants" id="MELO3C027990.2.1">
    <property type="protein sequence ID" value="MELO3C027990.2.1"/>
    <property type="gene ID" value="MELO3C027990.2"/>
</dbReference>
<protein>
    <submittedName>
        <fullName evidence="1">Uncharacterized protein</fullName>
    </submittedName>
</protein>
<accession>A0A9I9E341</accession>
<dbReference type="Gramene" id="MELO3C027990.2.1">
    <property type="protein sequence ID" value="MELO3C027990.2.1"/>
    <property type="gene ID" value="MELO3C027990.2"/>
</dbReference>
<organism evidence="1">
    <name type="scientific">Cucumis melo</name>
    <name type="common">Muskmelon</name>
    <dbReference type="NCBI Taxonomy" id="3656"/>
    <lineage>
        <taxon>Eukaryota</taxon>
        <taxon>Viridiplantae</taxon>
        <taxon>Streptophyta</taxon>
        <taxon>Embryophyta</taxon>
        <taxon>Tracheophyta</taxon>
        <taxon>Spermatophyta</taxon>
        <taxon>Magnoliopsida</taxon>
        <taxon>eudicotyledons</taxon>
        <taxon>Gunneridae</taxon>
        <taxon>Pentapetalae</taxon>
        <taxon>rosids</taxon>
        <taxon>fabids</taxon>
        <taxon>Cucurbitales</taxon>
        <taxon>Cucurbitaceae</taxon>
        <taxon>Benincaseae</taxon>
        <taxon>Cucumis</taxon>
    </lineage>
</organism>
<dbReference type="AlphaFoldDB" id="A0A9I9E341"/>
<reference evidence="1" key="1">
    <citation type="submission" date="2023-03" db="UniProtKB">
        <authorList>
            <consortium name="EnsemblPlants"/>
        </authorList>
    </citation>
    <scope>IDENTIFICATION</scope>
</reference>
<evidence type="ECO:0000313" key="1">
    <source>
        <dbReference type="EnsemblPlants" id="MELO3C027990.2.1"/>
    </source>
</evidence>
<sequence length="88" mass="10165">IGYGDALDKVRSLVPYVLHYISETVFVLDARNVVNIPCKNRIDCSDSWDRDCKLNLCFCHPHGLEKKFLHEASPEYLEEEKTTPLLKN</sequence>